<feature type="binding site" evidence="14 15">
    <location>
        <position position="81"/>
    </location>
    <ligand>
        <name>a divalent metal cation</name>
        <dbReference type="ChEBI" id="CHEBI:60240"/>
    </ligand>
</feature>
<comment type="catalytic activity">
    <reaction evidence="1 14 15 16">
        <text>Endonucleolytic cleavage to 5'-phosphomonoester.</text>
        <dbReference type="EC" id="3.1.26.4"/>
    </reaction>
</comment>
<comment type="subcellular location">
    <subcellularLocation>
        <location evidence="4 14">Cytoplasm</location>
    </subcellularLocation>
</comment>
<dbReference type="InterPro" id="IPR024567">
    <property type="entry name" value="RNase_HII/HIII_dom"/>
</dbReference>
<dbReference type="Gene3D" id="3.30.420.10">
    <property type="entry name" value="Ribonuclease H-like superfamily/Ribonuclease H"/>
    <property type="match status" value="1"/>
</dbReference>
<keyword evidence="12 14" id="KW-0378">Hydrolase</keyword>
<comment type="cofactor">
    <cofactor evidence="2">
        <name>Mg(2+)</name>
        <dbReference type="ChEBI" id="CHEBI:18420"/>
    </cofactor>
</comment>
<feature type="domain" description="RNase H type-2" evidence="17">
    <location>
        <begin position="74"/>
        <end position="258"/>
    </location>
</feature>
<feature type="binding site" evidence="14 15">
    <location>
        <position position="172"/>
    </location>
    <ligand>
        <name>a divalent metal cation</name>
        <dbReference type="ChEBI" id="CHEBI:60240"/>
    </ligand>
</feature>
<evidence type="ECO:0000256" key="16">
    <source>
        <dbReference type="RuleBase" id="RU003515"/>
    </source>
</evidence>
<evidence type="ECO:0000259" key="17">
    <source>
        <dbReference type="PROSITE" id="PS51975"/>
    </source>
</evidence>
<evidence type="ECO:0000256" key="1">
    <source>
        <dbReference type="ARBA" id="ARBA00000077"/>
    </source>
</evidence>
<keyword evidence="8 14" id="KW-0963">Cytoplasm</keyword>
<dbReference type="GO" id="GO:0004523">
    <property type="term" value="F:RNA-DNA hybrid ribonuclease activity"/>
    <property type="evidence" value="ECO:0007669"/>
    <property type="project" value="UniProtKB-UniRule"/>
</dbReference>
<comment type="similarity">
    <text evidence="5 14 16">Belongs to the RNase HII family.</text>
</comment>
<evidence type="ECO:0000313" key="19">
    <source>
        <dbReference type="Proteomes" id="UP000198915"/>
    </source>
</evidence>
<dbReference type="NCBIfam" id="NF000594">
    <property type="entry name" value="PRK00015.1-1"/>
    <property type="match status" value="1"/>
</dbReference>
<keyword evidence="9 14" id="KW-0540">Nuclease</keyword>
<dbReference type="EC" id="3.1.26.4" evidence="6 14"/>
<evidence type="ECO:0000256" key="11">
    <source>
        <dbReference type="ARBA" id="ARBA00022759"/>
    </source>
</evidence>
<dbReference type="GO" id="GO:0032299">
    <property type="term" value="C:ribonuclease H2 complex"/>
    <property type="evidence" value="ECO:0007669"/>
    <property type="project" value="TreeGrafter"/>
</dbReference>
<evidence type="ECO:0000256" key="13">
    <source>
        <dbReference type="ARBA" id="ARBA00023211"/>
    </source>
</evidence>
<dbReference type="SUPFAM" id="SSF53098">
    <property type="entry name" value="Ribonuclease H-like"/>
    <property type="match status" value="1"/>
</dbReference>
<evidence type="ECO:0000256" key="3">
    <source>
        <dbReference type="ARBA" id="ARBA00004065"/>
    </source>
</evidence>
<dbReference type="InterPro" id="IPR001352">
    <property type="entry name" value="RNase_HII/HIII"/>
</dbReference>
<evidence type="ECO:0000256" key="15">
    <source>
        <dbReference type="PROSITE-ProRule" id="PRU01319"/>
    </source>
</evidence>
<dbReference type="InterPro" id="IPR022898">
    <property type="entry name" value="RNase_HII"/>
</dbReference>
<feature type="binding site" evidence="14 15">
    <location>
        <position position="80"/>
    </location>
    <ligand>
        <name>a divalent metal cation</name>
        <dbReference type="ChEBI" id="CHEBI:60240"/>
    </ligand>
</feature>
<keyword evidence="13 14" id="KW-0464">Manganese</keyword>
<evidence type="ECO:0000256" key="10">
    <source>
        <dbReference type="ARBA" id="ARBA00022723"/>
    </source>
</evidence>
<protein>
    <recommendedName>
        <fullName evidence="7 14">Ribonuclease HII</fullName>
        <shortName evidence="14">RNase HII</shortName>
        <ecNumber evidence="6 14">3.1.26.4</ecNumber>
    </recommendedName>
</protein>
<evidence type="ECO:0000256" key="7">
    <source>
        <dbReference type="ARBA" id="ARBA00019179"/>
    </source>
</evidence>
<dbReference type="NCBIfam" id="NF000595">
    <property type="entry name" value="PRK00015.1-3"/>
    <property type="match status" value="1"/>
</dbReference>
<dbReference type="GeneID" id="301131665"/>
<evidence type="ECO:0000256" key="14">
    <source>
        <dbReference type="HAMAP-Rule" id="MF_00052"/>
    </source>
</evidence>
<name>A0A1I3NKX0_9BACL</name>
<dbReference type="AlphaFoldDB" id="A0A1I3NKX0"/>
<keyword evidence="19" id="KW-1185">Reference proteome</keyword>
<keyword evidence="11 14" id="KW-0255">Endonuclease</keyword>
<dbReference type="GO" id="GO:0005737">
    <property type="term" value="C:cytoplasm"/>
    <property type="evidence" value="ECO:0007669"/>
    <property type="project" value="UniProtKB-SubCell"/>
</dbReference>
<evidence type="ECO:0000256" key="12">
    <source>
        <dbReference type="ARBA" id="ARBA00022801"/>
    </source>
</evidence>
<dbReference type="Proteomes" id="UP000198915">
    <property type="component" value="Unassembled WGS sequence"/>
</dbReference>
<dbReference type="InterPro" id="IPR012337">
    <property type="entry name" value="RNaseH-like_sf"/>
</dbReference>
<keyword evidence="10 14" id="KW-0479">Metal-binding</keyword>
<dbReference type="CDD" id="cd07182">
    <property type="entry name" value="RNase_HII_bacteria_HII_like"/>
    <property type="match status" value="1"/>
</dbReference>
<evidence type="ECO:0000256" key="8">
    <source>
        <dbReference type="ARBA" id="ARBA00022490"/>
    </source>
</evidence>
<sequence length="258" mass="28181">MNMAELSIKEIREWVEKLDEVPKDFLQLLKDDKRAGVQEIARKAEAAIARREKLAAQWTEMTQYERSLRESGHVHLFGIDEVGRGPLAGPVVAAAVCLPADFYLPGLNDSKKVPIATREAFYEIIMRDATAVGIGIVDAFRIDAINILNATKEAMLLAIQNASIAPDACLIDAVQLAGLSCKQVPIIGGDGKSVSIAAASIVAKVTRDRMMVDYGREFPEYGFEKHAGYGTAEHLSAIERFGATPIHRKTFTGVKEQA</sequence>
<reference evidence="19" key="1">
    <citation type="submission" date="2016-10" db="EMBL/GenBank/DDBJ databases">
        <authorList>
            <person name="Varghese N."/>
            <person name="Submissions S."/>
        </authorList>
    </citation>
    <scope>NUCLEOTIDE SEQUENCE [LARGE SCALE GENOMIC DNA]</scope>
    <source>
        <strain evidence="19">OK042</strain>
    </source>
</reference>
<evidence type="ECO:0000313" key="18">
    <source>
        <dbReference type="EMBL" id="SFJ09829.1"/>
    </source>
</evidence>
<proteinExistence type="inferred from homology"/>
<dbReference type="Pfam" id="PF01351">
    <property type="entry name" value="RNase_HII"/>
    <property type="match status" value="1"/>
</dbReference>
<dbReference type="RefSeq" id="WP_092266626.1">
    <property type="nucleotide sequence ID" value="NZ_BJOE01000001.1"/>
</dbReference>
<dbReference type="GO" id="GO:0043137">
    <property type="term" value="P:DNA replication, removal of RNA primer"/>
    <property type="evidence" value="ECO:0007669"/>
    <property type="project" value="TreeGrafter"/>
</dbReference>
<dbReference type="EMBL" id="FORT01000002">
    <property type="protein sequence ID" value="SFJ09829.1"/>
    <property type="molecule type" value="Genomic_DNA"/>
</dbReference>
<gene>
    <name evidence="14" type="primary">rnhB</name>
    <name evidence="18" type="ORF">SAMN05518846_102101</name>
</gene>
<evidence type="ECO:0000256" key="2">
    <source>
        <dbReference type="ARBA" id="ARBA00001946"/>
    </source>
</evidence>
<comment type="function">
    <text evidence="3 14 16">Endonuclease that specifically degrades the RNA of RNA-DNA hybrids.</text>
</comment>
<dbReference type="GO" id="GO:0003723">
    <property type="term" value="F:RNA binding"/>
    <property type="evidence" value="ECO:0007669"/>
    <property type="project" value="UniProtKB-UniRule"/>
</dbReference>
<dbReference type="InterPro" id="IPR036397">
    <property type="entry name" value="RNaseH_sf"/>
</dbReference>
<evidence type="ECO:0000256" key="6">
    <source>
        <dbReference type="ARBA" id="ARBA00012180"/>
    </source>
</evidence>
<evidence type="ECO:0000256" key="4">
    <source>
        <dbReference type="ARBA" id="ARBA00004496"/>
    </source>
</evidence>
<organism evidence="18 19">
    <name type="scientific">Brevibacillus centrosporus</name>
    <dbReference type="NCBI Taxonomy" id="54910"/>
    <lineage>
        <taxon>Bacteria</taxon>
        <taxon>Bacillati</taxon>
        <taxon>Bacillota</taxon>
        <taxon>Bacilli</taxon>
        <taxon>Bacillales</taxon>
        <taxon>Paenibacillaceae</taxon>
        <taxon>Brevibacillus</taxon>
    </lineage>
</organism>
<dbReference type="PANTHER" id="PTHR10954">
    <property type="entry name" value="RIBONUCLEASE H2 SUBUNIT A"/>
    <property type="match status" value="1"/>
</dbReference>
<dbReference type="HAMAP" id="MF_00052_B">
    <property type="entry name" value="RNase_HII_B"/>
    <property type="match status" value="1"/>
</dbReference>
<evidence type="ECO:0000256" key="5">
    <source>
        <dbReference type="ARBA" id="ARBA00007383"/>
    </source>
</evidence>
<comment type="cofactor">
    <cofactor evidence="14 15">
        <name>Mn(2+)</name>
        <dbReference type="ChEBI" id="CHEBI:29035"/>
    </cofactor>
    <cofactor evidence="14 15">
        <name>Mg(2+)</name>
        <dbReference type="ChEBI" id="CHEBI:18420"/>
    </cofactor>
    <text evidence="14 15">Manganese or magnesium. Binds 1 divalent metal ion per monomer in the absence of substrate. May bind a second metal ion after substrate binding.</text>
</comment>
<dbReference type="GO" id="GO:0006298">
    <property type="term" value="P:mismatch repair"/>
    <property type="evidence" value="ECO:0007669"/>
    <property type="project" value="TreeGrafter"/>
</dbReference>
<dbReference type="PROSITE" id="PS51975">
    <property type="entry name" value="RNASE_H_2"/>
    <property type="match status" value="1"/>
</dbReference>
<dbReference type="FunFam" id="3.30.420.10:FF:000006">
    <property type="entry name" value="Ribonuclease HII"/>
    <property type="match status" value="1"/>
</dbReference>
<dbReference type="STRING" id="1884381.SAMN05518846_102101"/>
<accession>A0A1I3NKX0</accession>
<dbReference type="GO" id="GO:0030145">
    <property type="term" value="F:manganese ion binding"/>
    <property type="evidence" value="ECO:0007669"/>
    <property type="project" value="UniProtKB-UniRule"/>
</dbReference>
<dbReference type="PANTHER" id="PTHR10954:SF18">
    <property type="entry name" value="RIBONUCLEASE HII"/>
    <property type="match status" value="1"/>
</dbReference>
<evidence type="ECO:0000256" key="9">
    <source>
        <dbReference type="ARBA" id="ARBA00022722"/>
    </source>
</evidence>